<dbReference type="OrthoDB" id="2014201at2759"/>
<protein>
    <submittedName>
        <fullName evidence="1">Glycosyltransferase family 8 protein</fullName>
    </submittedName>
</protein>
<dbReference type="InterPro" id="IPR029044">
    <property type="entry name" value="Nucleotide-diphossugar_trans"/>
</dbReference>
<keyword evidence="2" id="KW-1185">Reference proteome</keyword>
<name>A0A9P9D247_9PLEO</name>
<proteinExistence type="predicted"/>
<evidence type="ECO:0000313" key="1">
    <source>
        <dbReference type="EMBL" id="KAH7111097.1"/>
    </source>
</evidence>
<dbReference type="SUPFAM" id="SSF53448">
    <property type="entry name" value="Nucleotide-diphospho-sugar transferases"/>
    <property type="match status" value="1"/>
</dbReference>
<dbReference type="Proteomes" id="UP000700596">
    <property type="component" value="Unassembled WGS sequence"/>
</dbReference>
<dbReference type="PANTHER" id="PTHR11183">
    <property type="entry name" value="GLYCOGENIN SUBFAMILY MEMBER"/>
    <property type="match status" value="1"/>
</dbReference>
<organism evidence="1 2">
    <name type="scientific">Dendryphion nanum</name>
    <dbReference type="NCBI Taxonomy" id="256645"/>
    <lineage>
        <taxon>Eukaryota</taxon>
        <taxon>Fungi</taxon>
        <taxon>Dikarya</taxon>
        <taxon>Ascomycota</taxon>
        <taxon>Pezizomycotina</taxon>
        <taxon>Dothideomycetes</taxon>
        <taxon>Pleosporomycetidae</taxon>
        <taxon>Pleosporales</taxon>
        <taxon>Torulaceae</taxon>
        <taxon>Dendryphion</taxon>
    </lineage>
</organism>
<evidence type="ECO:0000313" key="2">
    <source>
        <dbReference type="Proteomes" id="UP000700596"/>
    </source>
</evidence>
<dbReference type="Gene3D" id="3.90.550.10">
    <property type="entry name" value="Spore Coat Polysaccharide Biosynthesis Protein SpsA, Chain A"/>
    <property type="match status" value="1"/>
</dbReference>
<sequence length="363" mass="42394">MLFVRRFQSVAVAVGSVFLFLVLFQFFAANVSFKFINSAANNGSIQLIHPSLEPFIPSRIWWTSETKPVNFAYAQYATDEVYFCNALINTKRLWRYGAKAEVVLMYPSDWDTKAPDTIDAKMLAYARSELPQLRLEPVDVISTQRGDPTWSNSLTKFNAFRLSDYSRVLYFDSDSLVLNSLDHYFLAPTARLAVPRAYWLNGDTISIAEQTICSHVMLLQPDEYYYSSIMNETQRSKEFDMEVINNLFKGSAMILPHRRLALLTGEFRTRDHQKYLREEPDSEWNAMAEVSRSVLVHFSDWPLPKPWKPRTQQQWEAALPACDENDERDKERPDRPPCADRMMWTGFYKDYDKDKEEVCKDRW</sequence>
<dbReference type="AlphaFoldDB" id="A0A9P9D247"/>
<dbReference type="InterPro" id="IPR050587">
    <property type="entry name" value="GNT1/Glycosyltrans_8"/>
</dbReference>
<comment type="caution">
    <text evidence="1">The sequence shown here is derived from an EMBL/GenBank/DDBJ whole genome shotgun (WGS) entry which is preliminary data.</text>
</comment>
<dbReference type="EMBL" id="JAGMWT010000025">
    <property type="protein sequence ID" value="KAH7111097.1"/>
    <property type="molecule type" value="Genomic_DNA"/>
</dbReference>
<accession>A0A9P9D247</accession>
<reference evidence="1" key="1">
    <citation type="journal article" date="2021" name="Nat. Commun.">
        <title>Genetic determinants of endophytism in the Arabidopsis root mycobiome.</title>
        <authorList>
            <person name="Mesny F."/>
            <person name="Miyauchi S."/>
            <person name="Thiergart T."/>
            <person name="Pickel B."/>
            <person name="Atanasova L."/>
            <person name="Karlsson M."/>
            <person name="Huettel B."/>
            <person name="Barry K.W."/>
            <person name="Haridas S."/>
            <person name="Chen C."/>
            <person name="Bauer D."/>
            <person name="Andreopoulos W."/>
            <person name="Pangilinan J."/>
            <person name="LaButti K."/>
            <person name="Riley R."/>
            <person name="Lipzen A."/>
            <person name="Clum A."/>
            <person name="Drula E."/>
            <person name="Henrissat B."/>
            <person name="Kohler A."/>
            <person name="Grigoriev I.V."/>
            <person name="Martin F.M."/>
            <person name="Hacquard S."/>
        </authorList>
    </citation>
    <scope>NUCLEOTIDE SEQUENCE</scope>
    <source>
        <strain evidence="1">MPI-CAGE-CH-0243</strain>
    </source>
</reference>
<gene>
    <name evidence="1" type="ORF">B0J11DRAFT_619952</name>
</gene>